<dbReference type="SUPFAM" id="SSF52540">
    <property type="entry name" value="P-loop containing nucleoside triphosphate hydrolases"/>
    <property type="match status" value="1"/>
</dbReference>
<evidence type="ECO:0000256" key="2">
    <source>
        <dbReference type="PROSITE-ProRule" id="PRU01091"/>
    </source>
</evidence>
<accession>A0A839UHM4</accession>
<dbReference type="RefSeq" id="WP_183664142.1">
    <property type="nucleotide sequence ID" value="NZ_JACHXN010000019.1"/>
</dbReference>
<proteinExistence type="predicted"/>
<sequence length="508" mass="54869">MSVYSFGPFRLNVSKRLLEKDGAPIVIGGRKLDLLIALIDRTGAVVGVRELMALIWPDVTVEEANLRVSVFALRKALQDGKDGARYILNVPGRGYTFVAPLRNERAEGPAGDNNTARSALRSGPLPEVPQLLVGRHDTVKNLAQLVLSQRFVSVVGPGGIGKTTVALAIAHSLRYKFDDDCVCFVDGGAISDPDDLPCAVASAFGCPVADSDPLPGIFTFLTDRRTLLILDSCEHIIEAAASLSEVLFQAAETVHLLITSREALRLDGETVHQLQRLHDPLDKTPTALQAMATPAVQFMDKATASGHLETLSDREAPIVANICSQLNRIALAIEMVASRVGIYGILGTVDLIDNGAELVLQGRRDALPRHQTLQALHDWSYRRLSAYEQAVLARLSVFVGELTLAAAHAVGDAEDDREGLTQAIADLGDKSLIQVSSVQGSAENRLLDTTRAYASYKLAERGEKDEIAQGHALYFSSVLEQTRDRYPFTTASSSLSGQSLSTIGILRW</sequence>
<evidence type="ECO:0000259" key="3">
    <source>
        <dbReference type="PROSITE" id="PS51755"/>
    </source>
</evidence>
<dbReference type="PROSITE" id="PS51755">
    <property type="entry name" value="OMPR_PHOB"/>
    <property type="match status" value="1"/>
</dbReference>
<dbReference type="InterPro" id="IPR036388">
    <property type="entry name" value="WH-like_DNA-bd_sf"/>
</dbReference>
<dbReference type="SMART" id="SM00862">
    <property type="entry name" value="Trans_reg_C"/>
    <property type="match status" value="1"/>
</dbReference>
<dbReference type="Pfam" id="PF25872">
    <property type="entry name" value="HTH_77"/>
    <property type="match status" value="1"/>
</dbReference>
<feature type="domain" description="OmpR/PhoB-type" evidence="3">
    <location>
        <begin position="1"/>
        <end position="99"/>
    </location>
</feature>
<dbReference type="GO" id="GO:0000160">
    <property type="term" value="P:phosphorelay signal transduction system"/>
    <property type="evidence" value="ECO:0007669"/>
    <property type="project" value="InterPro"/>
</dbReference>
<name>A0A839UHM4_9HYPH</name>
<feature type="DNA-binding region" description="OmpR/PhoB-type" evidence="2">
    <location>
        <begin position="1"/>
        <end position="99"/>
    </location>
</feature>
<dbReference type="SUPFAM" id="SSF46894">
    <property type="entry name" value="C-terminal effector domain of the bipartite response regulators"/>
    <property type="match status" value="1"/>
</dbReference>
<dbReference type="PRINTS" id="PR00364">
    <property type="entry name" value="DISEASERSIST"/>
</dbReference>
<dbReference type="Proteomes" id="UP000554520">
    <property type="component" value="Unassembled WGS sequence"/>
</dbReference>
<dbReference type="CDD" id="cd00383">
    <property type="entry name" value="trans_reg_C"/>
    <property type="match status" value="1"/>
</dbReference>
<dbReference type="Pfam" id="PF00486">
    <property type="entry name" value="Trans_reg_C"/>
    <property type="match status" value="1"/>
</dbReference>
<dbReference type="AlphaFoldDB" id="A0A839UHM4"/>
<dbReference type="GO" id="GO:0006355">
    <property type="term" value="P:regulation of DNA-templated transcription"/>
    <property type="evidence" value="ECO:0007669"/>
    <property type="project" value="InterPro"/>
</dbReference>
<dbReference type="InterPro" id="IPR001867">
    <property type="entry name" value="OmpR/PhoB-type_DNA-bd"/>
</dbReference>
<dbReference type="InterPro" id="IPR058852">
    <property type="entry name" value="HTH_77"/>
</dbReference>
<evidence type="ECO:0000256" key="1">
    <source>
        <dbReference type="ARBA" id="ARBA00023125"/>
    </source>
</evidence>
<dbReference type="PANTHER" id="PTHR47691">
    <property type="entry name" value="REGULATOR-RELATED"/>
    <property type="match status" value="1"/>
</dbReference>
<dbReference type="InterPro" id="IPR027417">
    <property type="entry name" value="P-loop_NTPase"/>
</dbReference>
<gene>
    <name evidence="4" type="ORF">FHS21_004817</name>
</gene>
<dbReference type="InterPro" id="IPR016032">
    <property type="entry name" value="Sig_transdc_resp-reg_C-effctor"/>
</dbReference>
<dbReference type="Gene3D" id="1.10.10.10">
    <property type="entry name" value="Winged helix-like DNA-binding domain superfamily/Winged helix DNA-binding domain"/>
    <property type="match status" value="1"/>
</dbReference>
<comment type="caution">
    <text evidence="4">The sequence shown here is derived from an EMBL/GenBank/DDBJ whole genome shotgun (WGS) entry which is preliminary data.</text>
</comment>
<organism evidence="4 5">
    <name type="scientific">Phyllobacterium trifolii</name>
    <dbReference type="NCBI Taxonomy" id="300193"/>
    <lineage>
        <taxon>Bacteria</taxon>
        <taxon>Pseudomonadati</taxon>
        <taxon>Pseudomonadota</taxon>
        <taxon>Alphaproteobacteria</taxon>
        <taxon>Hyphomicrobiales</taxon>
        <taxon>Phyllobacteriaceae</taxon>
        <taxon>Phyllobacterium</taxon>
    </lineage>
</organism>
<evidence type="ECO:0000313" key="5">
    <source>
        <dbReference type="Proteomes" id="UP000554520"/>
    </source>
</evidence>
<dbReference type="PANTHER" id="PTHR47691:SF3">
    <property type="entry name" value="HTH-TYPE TRANSCRIPTIONAL REGULATOR RV0890C-RELATED"/>
    <property type="match status" value="1"/>
</dbReference>
<evidence type="ECO:0000313" key="4">
    <source>
        <dbReference type="EMBL" id="MBB3148370.1"/>
    </source>
</evidence>
<protein>
    <submittedName>
        <fullName evidence="4">Putative ATPase/DNA-binding winged helix-turn-helix (WHTH) protein</fullName>
    </submittedName>
</protein>
<dbReference type="GO" id="GO:0003677">
    <property type="term" value="F:DNA binding"/>
    <property type="evidence" value="ECO:0007669"/>
    <property type="project" value="UniProtKB-UniRule"/>
</dbReference>
<keyword evidence="1 2" id="KW-0238">DNA-binding</keyword>
<dbReference type="EMBL" id="JACHXN010000019">
    <property type="protein sequence ID" value="MBB3148370.1"/>
    <property type="molecule type" value="Genomic_DNA"/>
</dbReference>
<dbReference type="Gene3D" id="3.40.50.300">
    <property type="entry name" value="P-loop containing nucleotide triphosphate hydrolases"/>
    <property type="match status" value="1"/>
</dbReference>
<keyword evidence="5" id="KW-1185">Reference proteome</keyword>
<reference evidence="4 5" key="1">
    <citation type="submission" date="2020-08" db="EMBL/GenBank/DDBJ databases">
        <title>Genomic Encyclopedia of Type Strains, Phase III (KMG-III): the genomes of soil and plant-associated and newly described type strains.</title>
        <authorList>
            <person name="Whitman W."/>
        </authorList>
    </citation>
    <scope>NUCLEOTIDE SEQUENCE [LARGE SCALE GENOMIC DNA]</scope>
    <source>
        <strain evidence="4 5">CECT 7015</strain>
    </source>
</reference>